<feature type="domain" description="PA" evidence="8">
    <location>
        <begin position="650"/>
        <end position="738"/>
    </location>
</feature>
<evidence type="ECO:0000313" key="10">
    <source>
        <dbReference type="Proteomes" id="UP001153678"/>
    </source>
</evidence>
<keyword evidence="10" id="KW-1185">Reference proteome</keyword>
<keyword evidence="6" id="KW-0378">Hydrolase</keyword>
<gene>
    <name evidence="9" type="ORF">FWILDA_LOCUS6780</name>
</gene>
<evidence type="ECO:0000256" key="6">
    <source>
        <dbReference type="RuleBase" id="RU361193"/>
    </source>
</evidence>
<dbReference type="GO" id="GO:0004571">
    <property type="term" value="F:mannosyl-oligosaccharide 1,2-alpha-mannosidase activity"/>
    <property type="evidence" value="ECO:0007669"/>
    <property type="project" value="InterPro"/>
</dbReference>
<dbReference type="PRINTS" id="PR00747">
    <property type="entry name" value="GLYHDRLASE47"/>
</dbReference>
<dbReference type="GO" id="GO:0005975">
    <property type="term" value="P:carbohydrate metabolic process"/>
    <property type="evidence" value="ECO:0007669"/>
    <property type="project" value="InterPro"/>
</dbReference>
<evidence type="ECO:0000259" key="8">
    <source>
        <dbReference type="Pfam" id="PF02225"/>
    </source>
</evidence>
<evidence type="ECO:0000313" key="9">
    <source>
        <dbReference type="EMBL" id="CAI2174811.1"/>
    </source>
</evidence>
<dbReference type="OrthoDB" id="8118055at2759"/>
<protein>
    <recommendedName>
        <fullName evidence="6">alpha-1,2-Mannosidase</fullName>
        <ecNumber evidence="6">3.2.1.-</ecNumber>
    </recommendedName>
</protein>
<evidence type="ECO:0000256" key="2">
    <source>
        <dbReference type="ARBA" id="ARBA00007658"/>
    </source>
</evidence>
<dbReference type="InterPro" id="IPR003137">
    <property type="entry name" value="PA_domain"/>
</dbReference>
<evidence type="ECO:0000256" key="1">
    <source>
        <dbReference type="ARBA" id="ARBA00004240"/>
    </source>
</evidence>
<dbReference type="EC" id="3.2.1.-" evidence="6"/>
<dbReference type="SUPFAM" id="SSF52025">
    <property type="entry name" value="PA domain"/>
    <property type="match status" value="1"/>
</dbReference>
<dbReference type="SUPFAM" id="SSF48225">
    <property type="entry name" value="Seven-hairpin glycosidases"/>
    <property type="match status" value="1"/>
</dbReference>
<dbReference type="InterPro" id="IPR036026">
    <property type="entry name" value="Seven-hairpin_glycosidases"/>
</dbReference>
<name>A0A9W4SML4_9GLOM</name>
<dbReference type="InterPro" id="IPR044674">
    <property type="entry name" value="EDEM1/2/3"/>
</dbReference>
<dbReference type="Gene3D" id="1.50.10.10">
    <property type="match status" value="1"/>
</dbReference>
<comment type="subcellular location">
    <subcellularLocation>
        <location evidence="1">Endoplasmic reticulum</location>
    </subcellularLocation>
</comment>
<dbReference type="PANTHER" id="PTHR45679:SF5">
    <property type="entry name" value="ER DEGRADATION-ENHANCING ALPHA-MANNOSIDASE-LIKE PROTEIN 1"/>
    <property type="match status" value="1"/>
</dbReference>
<dbReference type="GO" id="GO:0016020">
    <property type="term" value="C:membrane"/>
    <property type="evidence" value="ECO:0007669"/>
    <property type="project" value="InterPro"/>
</dbReference>
<evidence type="ECO:0000256" key="5">
    <source>
        <dbReference type="PIRSR" id="PIRSR601382-1"/>
    </source>
</evidence>
<feature type="active site" evidence="5">
    <location>
        <position position="366"/>
    </location>
</feature>
<comment type="similarity">
    <text evidence="2 6">Belongs to the glycosyl hydrolase 47 family.</text>
</comment>
<dbReference type="Proteomes" id="UP001153678">
    <property type="component" value="Unassembled WGS sequence"/>
</dbReference>
<evidence type="ECO:0000256" key="3">
    <source>
        <dbReference type="ARBA" id="ARBA00022824"/>
    </source>
</evidence>
<dbReference type="Gene3D" id="3.50.30.30">
    <property type="match status" value="1"/>
</dbReference>
<accession>A0A9W4SML4</accession>
<keyword evidence="7" id="KW-0175">Coiled coil</keyword>
<feature type="coiled-coil region" evidence="7">
    <location>
        <begin position="736"/>
        <end position="763"/>
    </location>
</feature>
<dbReference type="CDD" id="cd00538">
    <property type="entry name" value="PA"/>
    <property type="match status" value="1"/>
</dbReference>
<feature type="active site" description="Proton donor" evidence="5">
    <location>
        <position position="347"/>
    </location>
</feature>
<keyword evidence="3" id="KW-0256">Endoplasmic reticulum</keyword>
<dbReference type="GO" id="GO:0044322">
    <property type="term" value="C:endoplasmic reticulum quality control compartment"/>
    <property type="evidence" value="ECO:0007669"/>
    <property type="project" value="GOC"/>
</dbReference>
<dbReference type="InterPro" id="IPR001382">
    <property type="entry name" value="Glyco_hydro_47"/>
</dbReference>
<evidence type="ECO:0000256" key="4">
    <source>
        <dbReference type="ARBA" id="ARBA00023180"/>
    </source>
</evidence>
<keyword evidence="6" id="KW-0326">Glycosidase</keyword>
<dbReference type="AlphaFoldDB" id="A0A9W4SML4"/>
<proteinExistence type="inferred from homology"/>
<sequence length="808" mass="92815">MVKSVSGMSELRINELKLQAKDMFYHAFDNYMKYAFPDDELNPLRCIGLGSDKNDPQVYFFPHNTLINDVLGDYSLTLVDSLDAFEGFEKAVHDVIKYVSFDVNSKVQVFEVNIRALGALLSAHLFATDPRFGFVIEGYTNELLNLAHDLGKRLLPAFHHSKTGIPYARVNLKYGVSKYETHETCTAAAGTLIIEFGVLSRLTNDTRFEDVAKQALFGLWNRRTDLNLLGNVINLQTGQWIYKAASTGSGIDSFYEYLLKAYVLFGETEYLDMFSEAYHAVLRYIRDETGYLYRNVNMMNGVLVSSWVDSLSAYFPGLQVLAGDLDNAIKSHLLYYNIWRKYQAMPERFDFHLRNVELGTYPLRPEFIESTYFLYRATKDPFYLQVGEMVIKDLESYARVVCGYASVKNVLTKELEGRMESFALSETFKYLYLLFDTEAHIISLPQQYLKNNSEIRPSKGRIEYSICPAYEKPSPSKHLFANSIIASRPDIDFIRELVGFEELILPPLDPKGICEVPKLDLQVMEVQFAESQETSENDLNDQGKKEQKIIKYVNGLIANRLKGLKLELTKRVDRKGYDVTKVDNYRIYPGQIFEIRDPAVKKFWIKQQTYSTSILRVYISTLSNEVSSFDYLTAVASFGPKITGELPVRTLVQITSPYGCEDYNNEEATIIDGKIVFVRRGACTFVEKVLRAQEAGAKGIVIWNDDNYLFQPVSPEEHRDIWTFEIPCVLITYENGIKLEKILKEAEETLQYMEENDKNMQRKKIIKVKLMPHEQEPATNIKTNENNESLLTIHGHIIRNIKLNLNRQ</sequence>
<feature type="active site" evidence="5">
    <location>
        <position position="252"/>
    </location>
</feature>
<dbReference type="GO" id="GO:0005509">
    <property type="term" value="F:calcium ion binding"/>
    <property type="evidence" value="ECO:0007669"/>
    <property type="project" value="InterPro"/>
</dbReference>
<dbReference type="GO" id="GO:1904380">
    <property type="term" value="P:endoplasmic reticulum mannose trimming"/>
    <property type="evidence" value="ECO:0007669"/>
    <property type="project" value="InterPro"/>
</dbReference>
<dbReference type="Pfam" id="PF01532">
    <property type="entry name" value="Glyco_hydro_47"/>
    <property type="match status" value="1"/>
</dbReference>
<keyword evidence="4" id="KW-0325">Glycoprotein</keyword>
<comment type="caution">
    <text evidence="9">The sequence shown here is derived from an EMBL/GenBank/DDBJ whole genome shotgun (WGS) entry which is preliminary data.</text>
</comment>
<dbReference type="InterPro" id="IPR012341">
    <property type="entry name" value="6hp_glycosidase-like_sf"/>
</dbReference>
<dbReference type="Pfam" id="PF02225">
    <property type="entry name" value="PA"/>
    <property type="match status" value="1"/>
</dbReference>
<dbReference type="GO" id="GO:0036503">
    <property type="term" value="P:ERAD pathway"/>
    <property type="evidence" value="ECO:0007669"/>
    <property type="project" value="UniProtKB-ARBA"/>
</dbReference>
<organism evidence="9 10">
    <name type="scientific">Funneliformis geosporum</name>
    <dbReference type="NCBI Taxonomy" id="1117311"/>
    <lineage>
        <taxon>Eukaryota</taxon>
        <taxon>Fungi</taxon>
        <taxon>Fungi incertae sedis</taxon>
        <taxon>Mucoromycota</taxon>
        <taxon>Glomeromycotina</taxon>
        <taxon>Glomeromycetes</taxon>
        <taxon>Glomerales</taxon>
        <taxon>Glomeraceae</taxon>
        <taxon>Funneliformis</taxon>
    </lineage>
</organism>
<evidence type="ECO:0000256" key="7">
    <source>
        <dbReference type="SAM" id="Coils"/>
    </source>
</evidence>
<dbReference type="PANTHER" id="PTHR45679">
    <property type="entry name" value="ER DEGRADATION-ENHANCING ALPHA-MANNOSIDASE-LIKE PROTEIN 2"/>
    <property type="match status" value="1"/>
</dbReference>
<dbReference type="InterPro" id="IPR046450">
    <property type="entry name" value="PA_dom_sf"/>
</dbReference>
<feature type="active site" description="Proton donor" evidence="5">
    <location>
        <position position="111"/>
    </location>
</feature>
<dbReference type="EMBL" id="CAMKVN010001261">
    <property type="protein sequence ID" value="CAI2174811.1"/>
    <property type="molecule type" value="Genomic_DNA"/>
</dbReference>
<reference evidence="9" key="1">
    <citation type="submission" date="2022-08" db="EMBL/GenBank/DDBJ databases">
        <authorList>
            <person name="Kallberg Y."/>
            <person name="Tangrot J."/>
            <person name="Rosling A."/>
        </authorList>
    </citation>
    <scope>NUCLEOTIDE SEQUENCE</scope>
    <source>
        <strain evidence="9">Wild A</strain>
    </source>
</reference>